<proteinExistence type="predicted"/>
<sequence length="293" mass="32830">MTVRQRTARFYAVTVFSRADLVASGMTSRDIVRAVEGGRLRRLRRDRYAIEPVSAEVAEAVRIGGRLSCVSLLVEIGVFVHLRGVLHVHVRPGSSRVRPPRSKHTLLHWNTWSGDPEPLHAASLGDALMQAVRCQHPRAAVATLDSILHHGLMTGEEVARVFERLPVRFRILLTLVDSSAESGPETFMRLILRTLGIAYETQVAIDGVGRVDFLVEGWRIIECDSREFHEGWEKQVDDRRRDLAAATKGYITIRPLASDILRRDSALREAVDAVVQSLGPHFRNAARSQLLKK</sequence>
<evidence type="ECO:0000313" key="2">
    <source>
        <dbReference type="Proteomes" id="UP000830631"/>
    </source>
</evidence>
<gene>
    <name evidence="1" type="ORF">KV397_16380</name>
</gene>
<accession>A0ABY4J2M4</accession>
<dbReference type="RefSeq" id="WP_261811768.1">
    <property type="nucleotide sequence ID" value="NZ_CP078078.1"/>
</dbReference>
<name>A0ABY4J2M4_9MICO</name>
<reference evidence="1 2" key="1">
    <citation type="submission" date="2021-06" db="EMBL/GenBank/DDBJ databases">
        <title>Genome-based taxonomic framework of Microbacterium strains isolated from marine environment, the description of four new species and reclassification of four preexisting species.</title>
        <authorList>
            <person name="Lee S.D."/>
            <person name="Kim S.-M."/>
            <person name="Byeon Y.-S."/>
            <person name="Yang H.L."/>
            <person name="Kim I.S."/>
        </authorList>
    </citation>
    <scope>NUCLEOTIDE SEQUENCE [LARGE SCALE GENOMIC DNA]</scope>
    <source>
        <strain evidence="1 2">KSW4-10</strain>
    </source>
</reference>
<evidence type="ECO:0008006" key="3">
    <source>
        <dbReference type="Google" id="ProtNLM"/>
    </source>
</evidence>
<keyword evidence="2" id="KW-1185">Reference proteome</keyword>
<organism evidence="1 2">
    <name type="scientific">Microbacterium aurugineum</name>
    <dbReference type="NCBI Taxonomy" id="2851642"/>
    <lineage>
        <taxon>Bacteria</taxon>
        <taxon>Bacillati</taxon>
        <taxon>Actinomycetota</taxon>
        <taxon>Actinomycetes</taxon>
        <taxon>Micrococcales</taxon>
        <taxon>Microbacteriaceae</taxon>
        <taxon>Microbacterium</taxon>
    </lineage>
</organism>
<dbReference type="EMBL" id="CP078078">
    <property type="protein sequence ID" value="UPL19229.1"/>
    <property type="molecule type" value="Genomic_DNA"/>
</dbReference>
<dbReference type="Proteomes" id="UP000830631">
    <property type="component" value="Chromosome"/>
</dbReference>
<dbReference type="Gene3D" id="3.40.960.10">
    <property type="entry name" value="VSR Endonuclease"/>
    <property type="match status" value="1"/>
</dbReference>
<protein>
    <recommendedName>
        <fullName evidence="3">DUF559 domain-containing protein</fullName>
    </recommendedName>
</protein>
<evidence type="ECO:0000313" key="1">
    <source>
        <dbReference type="EMBL" id="UPL19229.1"/>
    </source>
</evidence>